<dbReference type="AlphaFoldDB" id="A0A1I6TJ73"/>
<name>A0A1I6TJ73_9GAMM</name>
<evidence type="ECO:0000313" key="3">
    <source>
        <dbReference type="Proteomes" id="UP000182827"/>
    </source>
</evidence>
<proteinExistence type="predicted"/>
<keyword evidence="1" id="KW-0812">Transmembrane</keyword>
<reference evidence="3" key="1">
    <citation type="submission" date="2016-10" db="EMBL/GenBank/DDBJ databases">
        <authorList>
            <person name="Varghese N."/>
            <person name="Submissions S."/>
        </authorList>
    </citation>
    <scope>NUCLEOTIDE SEQUENCE [LARGE SCALE GENOMIC DNA]</scope>
    <source>
        <strain evidence="3">ANC 5076</strain>
    </source>
</reference>
<gene>
    <name evidence="2" type="ORF">SAMN05444586_101147</name>
</gene>
<dbReference type="RefSeq" id="WP_004651023.1">
    <property type="nucleotide sequence ID" value="NZ_FOZU01000011.1"/>
</dbReference>
<protein>
    <submittedName>
        <fullName evidence="2">Uncharacterized membrane protein YhaH, DUF805 family</fullName>
    </submittedName>
</protein>
<dbReference type="Proteomes" id="UP000182827">
    <property type="component" value="Unassembled WGS sequence"/>
</dbReference>
<evidence type="ECO:0000256" key="1">
    <source>
        <dbReference type="SAM" id="Phobius"/>
    </source>
</evidence>
<dbReference type="PANTHER" id="PTHR34980">
    <property type="entry name" value="INNER MEMBRANE PROTEIN-RELATED-RELATED"/>
    <property type="match status" value="1"/>
</dbReference>
<sequence>MKGNILDFSIQTNTGIISGDDQNRYNFTGAEWRGQRPPTRGDRVDFDVDNTGNAIQIFTALGHSNPVQNLSSQLDKLSDQNKAEEQFNMLDWFVKCLKNYANFSGRARRKEYWFFTLVQFIILVITQIIDAILSTDFVFYAIAALALFIPSLSAAVRRLHDTGRSGWWFLIALIPLIGTILLIIWLATETKPENNQWGQPAK</sequence>
<keyword evidence="3" id="KW-1185">Reference proteome</keyword>
<keyword evidence="1" id="KW-1133">Transmembrane helix</keyword>
<dbReference type="EMBL" id="FOZU01000011">
    <property type="protein sequence ID" value="SFS89220.1"/>
    <property type="molecule type" value="Genomic_DNA"/>
</dbReference>
<feature type="transmembrane region" description="Helical" evidence="1">
    <location>
        <begin position="138"/>
        <end position="156"/>
    </location>
</feature>
<dbReference type="PANTHER" id="PTHR34980:SF2">
    <property type="entry name" value="INNER MEMBRANE PROTEIN YHAH-RELATED"/>
    <property type="match status" value="1"/>
</dbReference>
<feature type="transmembrane region" description="Helical" evidence="1">
    <location>
        <begin position="168"/>
        <end position="187"/>
    </location>
</feature>
<keyword evidence="1" id="KW-0472">Membrane</keyword>
<dbReference type="InterPro" id="IPR008523">
    <property type="entry name" value="DUF805"/>
</dbReference>
<organism evidence="2 3">
    <name type="scientific">Acinetobacter bohemicus</name>
    <dbReference type="NCBI Taxonomy" id="1435036"/>
    <lineage>
        <taxon>Bacteria</taxon>
        <taxon>Pseudomonadati</taxon>
        <taxon>Pseudomonadota</taxon>
        <taxon>Gammaproteobacteria</taxon>
        <taxon>Moraxellales</taxon>
        <taxon>Moraxellaceae</taxon>
        <taxon>Acinetobacter</taxon>
    </lineage>
</organism>
<dbReference type="GO" id="GO:0005886">
    <property type="term" value="C:plasma membrane"/>
    <property type="evidence" value="ECO:0007669"/>
    <property type="project" value="TreeGrafter"/>
</dbReference>
<evidence type="ECO:0000313" key="2">
    <source>
        <dbReference type="EMBL" id="SFS89220.1"/>
    </source>
</evidence>
<feature type="transmembrane region" description="Helical" evidence="1">
    <location>
        <begin position="112"/>
        <end position="132"/>
    </location>
</feature>
<dbReference type="Pfam" id="PF05656">
    <property type="entry name" value="DUF805"/>
    <property type="match status" value="1"/>
</dbReference>
<accession>A0A1I6TJ73</accession>